<reference evidence="6" key="1">
    <citation type="journal article" date="2019" name="Int. J. Syst. Evol. Microbiol.">
        <title>The Global Catalogue of Microorganisms (GCM) 10K type strain sequencing project: providing services to taxonomists for standard genome sequencing and annotation.</title>
        <authorList>
            <consortium name="The Broad Institute Genomics Platform"/>
            <consortium name="The Broad Institute Genome Sequencing Center for Infectious Disease"/>
            <person name="Wu L."/>
            <person name="Ma J."/>
        </authorList>
    </citation>
    <scope>NUCLEOTIDE SEQUENCE [LARGE SCALE GENOMIC DNA]</scope>
    <source>
        <strain evidence="6">CGMCC 1.3240</strain>
    </source>
</reference>
<keyword evidence="1" id="KW-0805">Transcription regulation</keyword>
<evidence type="ECO:0000313" key="6">
    <source>
        <dbReference type="Proteomes" id="UP001596047"/>
    </source>
</evidence>
<gene>
    <name evidence="5" type="ORF">ACFPYJ_26615</name>
</gene>
<dbReference type="PANTHER" id="PTHR43280:SF28">
    <property type="entry name" value="HTH-TYPE TRANSCRIPTIONAL ACTIVATOR RHAS"/>
    <property type="match status" value="1"/>
</dbReference>
<evidence type="ECO:0000313" key="5">
    <source>
        <dbReference type="EMBL" id="MFC5652629.1"/>
    </source>
</evidence>
<dbReference type="PROSITE" id="PS01124">
    <property type="entry name" value="HTH_ARAC_FAMILY_2"/>
    <property type="match status" value="1"/>
</dbReference>
<proteinExistence type="predicted"/>
<keyword evidence="6" id="KW-1185">Reference proteome</keyword>
<evidence type="ECO:0000259" key="4">
    <source>
        <dbReference type="PROSITE" id="PS01124"/>
    </source>
</evidence>
<dbReference type="InterPro" id="IPR020449">
    <property type="entry name" value="Tscrpt_reg_AraC-type_HTH"/>
</dbReference>
<dbReference type="InterPro" id="IPR018062">
    <property type="entry name" value="HTH_AraC-typ_CS"/>
</dbReference>
<evidence type="ECO:0000256" key="2">
    <source>
        <dbReference type="ARBA" id="ARBA00023125"/>
    </source>
</evidence>
<dbReference type="SUPFAM" id="SSF51215">
    <property type="entry name" value="Regulatory protein AraC"/>
    <property type="match status" value="1"/>
</dbReference>
<dbReference type="SUPFAM" id="SSF46689">
    <property type="entry name" value="Homeodomain-like"/>
    <property type="match status" value="1"/>
</dbReference>
<dbReference type="Pfam" id="PF12833">
    <property type="entry name" value="HTH_18"/>
    <property type="match status" value="1"/>
</dbReference>
<dbReference type="InterPro" id="IPR018060">
    <property type="entry name" value="HTH_AraC"/>
</dbReference>
<sequence>MPLMHLNELKVQVPPLPHFLTAGKDVFGPGMKHVERHMIGIFDLIVVSKGTLYMGEDGTDIQLDAGQALILRPDLHHYPTKACEAETRFYWLHFQVSSPWMEKHETAPFQLSSMPGLDTTSLNNIGNQYQFHLPRYLTLSNPLEMYSELEGLLNLLPKTDLLSCWKQQTAFHHLLFRMCGDSQLDRPDSAIVKLAERTASFLKENYRMMITNELLRGALHYHPIYITRCMRTVFGCTPNEYVNEYRIEQAKMLLLTTDRSIAAVSSEVGFDDPPYFSRRFRSSTGMNPRDYRNQFVLKGKK</sequence>
<dbReference type="PANTHER" id="PTHR43280">
    <property type="entry name" value="ARAC-FAMILY TRANSCRIPTIONAL REGULATOR"/>
    <property type="match status" value="1"/>
</dbReference>
<name>A0ABW0W6G4_9BACL</name>
<accession>A0ABW0W6G4</accession>
<dbReference type="Proteomes" id="UP001596047">
    <property type="component" value="Unassembled WGS sequence"/>
</dbReference>
<dbReference type="PROSITE" id="PS00041">
    <property type="entry name" value="HTH_ARAC_FAMILY_1"/>
    <property type="match status" value="1"/>
</dbReference>
<keyword evidence="2" id="KW-0238">DNA-binding</keyword>
<dbReference type="InterPro" id="IPR037923">
    <property type="entry name" value="HTH-like"/>
</dbReference>
<dbReference type="Gene3D" id="1.10.10.60">
    <property type="entry name" value="Homeodomain-like"/>
    <property type="match status" value="2"/>
</dbReference>
<feature type="domain" description="HTH araC/xylS-type" evidence="4">
    <location>
        <begin position="196"/>
        <end position="294"/>
    </location>
</feature>
<dbReference type="PRINTS" id="PR00032">
    <property type="entry name" value="HTHARAC"/>
</dbReference>
<keyword evidence="3" id="KW-0804">Transcription</keyword>
<evidence type="ECO:0000256" key="1">
    <source>
        <dbReference type="ARBA" id="ARBA00023015"/>
    </source>
</evidence>
<dbReference type="InterPro" id="IPR009057">
    <property type="entry name" value="Homeodomain-like_sf"/>
</dbReference>
<dbReference type="SMART" id="SM00342">
    <property type="entry name" value="HTH_ARAC"/>
    <property type="match status" value="1"/>
</dbReference>
<evidence type="ECO:0000256" key="3">
    <source>
        <dbReference type="ARBA" id="ARBA00023163"/>
    </source>
</evidence>
<organism evidence="5 6">
    <name type="scientific">Paenibacillus solisilvae</name>
    <dbReference type="NCBI Taxonomy" id="2486751"/>
    <lineage>
        <taxon>Bacteria</taxon>
        <taxon>Bacillati</taxon>
        <taxon>Bacillota</taxon>
        <taxon>Bacilli</taxon>
        <taxon>Bacillales</taxon>
        <taxon>Paenibacillaceae</taxon>
        <taxon>Paenibacillus</taxon>
    </lineage>
</organism>
<dbReference type="EMBL" id="JBHSOW010000101">
    <property type="protein sequence ID" value="MFC5652629.1"/>
    <property type="molecule type" value="Genomic_DNA"/>
</dbReference>
<comment type="caution">
    <text evidence="5">The sequence shown here is derived from an EMBL/GenBank/DDBJ whole genome shotgun (WGS) entry which is preliminary data.</text>
</comment>
<dbReference type="RefSeq" id="WP_379191275.1">
    <property type="nucleotide sequence ID" value="NZ_JBHSOW010000101.1"/>
</dbReference>
<protein>
    <submittedName>
        <fullName evidence="5">Helix-turn-helix transcriptional regulator</fullName>
    </submittedName>
</protein>